<feature type="compositionally biased region" description="Basic residues" evidence="1">
    <location>
        <begin position="40"/>
        <end position="49"/>
    </location>
</feature>
<proteinExistence type="predicted"/>
<dbReference type="OrthoDB" id="5847619at2759"/>
<organism evidence="4">
    <name type="scientific">Haemonchus placei</name>
    <name type="common">Barber's pole worm</name>
    <dbReference type="NCBI Taxonomy" id="6290"/>
    <lineage>
        <taxon>Eukaryota</taxon>
        <taxon>Metazoa</taxon>
        <taxon>Ecdysozoa</taxon>
        <taxon>Nematoda</taxon>
        <taxon>Chromadorea</taxon>
        <taxon>Rhabditida</taxon>
        <taxon>Rhabditina</taxon>
        <taxon>Rhabditomorpha</taxon>
        <taxon>Strongyloidea</taxon>
        <taxon>Trichostrongylidae</taxon>
        <taxon>Haemonchus</taxon>
    </lineage>
</organism>
<feature type="compositionally biased region" description="Basic and acidic residues" evidence="1">
    <location>
        <begin position="91"/>
        <end position="101"/>
    </location>
</feature>
<evidence type="ECO:0000256" key="1">
    <source>
        <dbReference type="SAM" id="MobiDB-lite"/>
    </source>
</evidence>
<reference evidence="4" key="1">
    <citation type="submission" date="2017-02" db="UniProtKB">
        <authorList>
            <consortium name="WormBaseParasite"/>
        </authorList>
    </citation>
    <scope>IDENTIFICATION</scope>
</reference>
<evidence type="ECO:0000313" key="2">
    <source>
        <dbReference type="EMBL" id="VDO79020.1"/>
    </source>
</evidence>
<dbReference type="WBParaSite" id="HPLM_0001974201-mRNA-1">
    <property type="protein sequence ID" value="HPLM_0001974201-mRNA-1"/>
    <property type="gene ID" value="HPLM_0001974201"/>
</dbReference>
<reference evidence="2 3" key="2">
    <citation type="submission" date="2018-11" db="EMBL/GenBank/DDBJ databases">
        <authorList>
            <consortium name="Pathogen Informatics"/>
        </authorList>
    </citation>
    <scope>NUCLEOTIDE SEQUENCE [LARGE SCALE GENOMIC DNA]</scope>
    <source>
        <strain evidence="2 3">MHpl1</strain>
    </source>
</reference>
<evidence type="ECO:0000313" key="3">
    <source>
        <dbReference type="Proteomes" id="UP000268014"/>
    </source>
</evidence>
<dbReference type="Proteomes" id="UP000268014">
    <property type="component" value="Unassembled WGS sequence"/>
</dbReference>
<dbReference type="EMBL" id="UZAF01021552">
    <property type="protein sequence ID" value="VDO79020.1"/>
    <property type="molecule type" value="Genomic_DNA"/>
</dbReference>
<evidence type="ECO:0000313" key="4">
    <source>
        <dbReference type="WBParaSite" id="HPLM_0001974201-mRNA-1"/>
    </source>
</evidence>
<feature type="region of interest" description="Disordered" evidence="1">
    <location>
        <begin position="1"/>
        <end position="110"/>
    </location>
</feature>
<sequence length="110" mass="12257">MSVPSVVVIQNEGSPITAATDDEDSRGNGHLQIRRESSFRRHGSSRRSRSTPAADAIMSGEEGIASHRGSRKAPPKDYEPGLRSMLYGLHQRQEKEEAEMKKRQKKQLGK</sequence>
<keyword evidence="3" id="KW-1185">Reference proteome</keyword>
<accession>A0A0N4X5V0</accession>
<gene>
    <name evidence="2" type="ORF">HPLM_LOCUS19736</name>
</gene>
<name>A0A0N4X5V0_HAEPC</name>
<protein>
    <submittedName>
        <fullName evidence="2 4">Uncharacterized protein</fullName>
    </submittedName>
</protein>
<dbReference type="AlphaFoldDB" id="A0A0N4X5V0"/>